<sequence length="197" mass="20671">MSIVQIPLRLTSGAFILNSGLNKRKLSDEQAAGLQQMAVKGVPQLSKLTPAQFKNFLVASEIGTGAALLLPVVPGWLAGAALTAFSGGLMSMYLNTPEMTQADGVRPSQEGTAVAKDLFLVGAGVGIMADSVANRPGKRRKAAKKRAARIDAARDAKVEAIAAAKADKVDAIHAARDEQTAALREAREELKKLRKAA</sequence>
<reference evidence="2 3" key="1">
    <citation type="submission" date="2017-02" db="EMBL/GenBank/DDBJ databases">
        <authorList>
            <person name="Peterson S.W."/>
        </authorList>
    </citation>
    <scope>NUCLEOTIDE SEQUENCE [LARGE SCALE GENOMIC DNA]</scope>
    <source>
        <strain evidence="2 3">2B3F</strain>
    </source>
</reference>
<evidence type="ECO:0000313" key="2">
    <source>
        <dbReference type="EMBL" id="SJN15503.1"/>
    </source>
</evidence>
<evidence type="ECO:0000256" key="1">
    <source>
        <dbReference type="SAM" id="Coils"/>
    </source>
</evidence>
<gene>
    <name evidence="2" type="ORF">FM125_00235</name>
</gene>
<accession>A0A1R4I867</accession>
<keyword evidence="1" id="KW-0175">Coiled coil</keyword>
<organism evidence="2 3">
    <name type="scientific">Micrococcus lylae</name>
    <dbReference type="NCBI Taxonomy" id="1273"/>
    <lineage>
        <taxon>Bacteria</taxon>
        <taxon>Bacillati</taxon>
        <taxon>Actinomycetota</taxon>
        <taxon>Actinomycetes</taxon>
        <taxon>Micrococcales</taxon>
        <taxon>Micrococcaceae</taxon>
        <taxon>Micrococcus</taxon>
    </lineage>
</organism>
<dbReference type="EMBL" id="FUKP01000003">
    <property type="protein sequence ID" value="SJN15503.1"/>
    <property type="molecule type" value="Genomic_DNA"/>
</dbReference>
<dbReference type="Proteomes" id="UP000196230">
    <property type="component" value="Unassembled WGS sequence"/>
</dbReference>
<evidence type="ECO:0000313" key="3">
    <source>
        <dbReference type="Proteomes" id="UP000196230"/>
    </source>
</evidence>
<name>A0A1R4I867_9MICC</name>
<dbReference type="RefSeq" id="WP_070640156.1">
    <property type="nucleotide sequence ID" value="NZ_CP126965.1"/>
</dbReference>
<dbReference type="AlphaFoldDB" id="A0A1R4I867"/>
<protein>
    <submittedName>
        <fullName evidence="2">Membrane protein</fullName>
    </submittedName>
</protein>
<feature type="coiled-coil region" evidence="1">
    <location>
        <begin position="169"/>
        <end position="196"/>
    </location>
</feature>
<proteinExistence type="predicted"/>